<feature type="compositionally biased region" description="Basic and acidic residues" evidence="1">
    <location>
        <begin position="51"/>
        <end position="61"/>
    </location>
</feature>
<gene>
    <name evidence="2" type="ORF">BS50DRAFT_31800</name>
</gene>
<evidence type="ECO:0000313" key="2">
    <source>
        <dbReference type="EMBL" id="PSN75057.1"/>
    </source>
</evidence>
<evidence type="ECO:0000313" key="3">
    <source>
        <dbReference type="Proteomes" id="UP000240883"/>
    </source>
</evidence>
<sequence>MVAVAVAVAVGIAHMPDPPRSDYLYRIQDHCGQTQKFNDITSLNSRTPRSRPPEPKSRGPGDQRPCPNQATDSGTATHHGLRERGNAHIPGSAAGTEGKDFRNRAIERRSHNAYAFFSGRESVQSAVLFHGVFKRVARYDRTIAQPVPERWYHR</sequence>
<name>A0A2T2PBL6_CORCC</name>
<dbReference type="Proteomes" id="UP000240883">
    <property type="component" value="Unassembled WGS sequence"/>
</dbReference>
<feature type="compositionally biased region" description="Polar residues" evidence="1">
    <location>
        <begin position="35"/>
        <end position="47"/>
    </location>
</feature>
<dbReference type="AlphaFoldDB" id="A0A2T2PBL6"/>
<evidence type="ECO:0000256" key="1">
    <source>
        <dbReference type="SAM" id="MobiDB-lite"/>
    </source>
</evidence>
<feature type="compositionally biased region" description="Polar residues" evidence="1">
    <location>
        <begin position="66"/>
        <end position="76"/>
    </location>
</feature>
<keyword evidence="3" id="KW-1185">Reference proteome</keyword>
<protein>
    <submittedName>
        <fullName evidence="2">Uncharacterized protein</fullName>
    </submittedName>
</protein>
<accession>A0A2T2PBL6</accession>
<organism evidence="2 3">
    <name type="scientific">Corynespora cassiicola Philippines</name>
    <dbReference type="NCBI Taxonomy" id="1448308"/>
    <lineage>
        <taxon>Eukaryota</taxon>
        <taxon>Fungi</taxon>
        <taxon>Dikarya</taxon>
        <taxon>Ascomycota</taxon>
        <taxon>Pezizomycotina</taxon>
        <taxon>Dothideomycetes</taxon>
        <taxon>Pleosporomycetidae</taxon>
        <taxon>Pleosporales</taxon>
        <taxon>Corynesporascaceae</taxon>
        <taxon>Corynespora</taxon>
    </lineage>
</organism>
<dbReference type="EMBL" id="KZ678128">
    <property type="protein sequence ID" value="PSN75057.1"/>
    <property type="molecule type" value="Genomic_DNA"/>
</dbReference>
<reference evidence="2 3" key="1">
    <citation type="journal article" date="2018" name="Front. Microbiol.">
        <title>Genome-Wide Analysis of Corynespora cassiicola Leaf Fall Disease Putative Effectors.</title>
        <authorList>
            <person name="Lopez D."/>
            <person name="Ribeiro S."/>
            <person name="Label P."/>
            <person name="Fumanal B."/>
            <person name="Venisse J.S."/>
            <person name="Kohler A."/>
            <person name="de Oliveira R.R."/>
            <person name="Labutti K."/>
            <person name="Lipzen A."/>
            <person name="Lail K."/>
            <person name="Bauer D."/>
            <person name="Ohm R.A."/>
            <person name="Barry K.W."/>
            <person name="Spatafora J."/>
            <person name="Grigoriev I.V."/>
            <person name="Martin F.M."/>
            <person name="Pujade-Renaud V."/>
        </authorList>
    </citation>
    <scope>NUCLEOTIDE SEQUENCE [LARGE SCALE GENOMIC DNA]</scope>
    <source>
        <strain evidence="2 3">Philippines</strain>
    </source>
</reference>
<feature type="region of interest" description="Disordered" evidence="1">
    <location>
        <begin position="35"/>
        <end position="99"/>
    </location>
</feature>
<proteinExistence type="predicted"/>